<protein>
    <submittedName>
        <fullName evidence="2">Uncharacterized protein</fullName>
    </submittedName>
</protein>
<dbReference type="InterPro" id="IPR049198">
    <property type="entry name" value="DUF6865"/>
</dbReference>
<dbReference type="Pfam" id="PF21737">
    <property type="entry name" value="DUF6865"/>
    <property type="match status" value="1"/>
</dbReference>
<proteinExistence type="predicted"/>
<name>A0AAV3R312_LITER</name>
<comment type="caution">
    <text evidence="2">The sequence shown here is derived from an EMBL/GenBank/DDBJ whole genome shotgun (WGS) entry which is preliminary data.</text>
</comment>
<feature type="region of interest" description="Disordered" evidence="1">
    <location>
        <begin position="102"/>
        <end position="122"/>
    </location>
</feature>
<dbReference type="PANTHER" id="PTHR35282">
    <property type="entry name" value="F5D14.24 PROTEIN"/>
    <property type="match status" value="1"/>
</dbReference>
<gene>
    <name evidence="2" type="ORF">LIER_24924</name>
</gene>
<sequence length="122" mass="13888">MLVTGWIKEKGEQIFFRARSFFFLHSYQEQVKEEYSHFMDKTEAGNKDIPEDVTRESLIALSYTEPPEDPTTGHLPDNRIVNNVEAIRGDVNEKYRSELISISYSQPPETPSPVVGPGEVKG</sequence>
<dbReference type="Proteomes" id="UP001454036">
    <property type="component" value="Unassembled WGS sequence"/>
</dbReference>
<evidence type="ECO:0000313" key="2">
    <source>
        <dbReference type="EMBL" id="GAA0170725.1"/>
    </source>
</evidence>
<evidence type="ECO:0000256" key="1">
    <source>
        <dbReference type="SAM" id="MobiDB-lite"/>
    </source>
</evidence>
<evidence type="ECO:0000313" key="3">
    <source>
        <dbReference type="Proteomes" id="UP001454036"/>
    </source>
</evidence>
<dbReference type="PANTHER" id="PTHR35282:SF2">
    <property type="entry name" value="F5D14.24 PROTEIN"/>
    <property type="match status" value="1"/>
</dbReference>
<dbReference type="AlphaFoldDB" id="A0AAV3R312"/>
<keyword evidence="3" id="KW-1185">Reference proteome</keyword>
<reference evidence="2 3" key="1">
    <citation type="submission" date="2024-01" db="EMBL/GenBank/DDBJ databases">
        <title>The complete chloroplast genome sequence of Lithospermum erythrorhizon: insights into the phylogenetic relationship among Boraginaceae species and the maternal lineages of purple gromwells.</title>
        <authorList>
            <person name="Okada T."/>
            <person name="Watanabe K."/>
        </authorList>
    </citation>
    <scope>NUCLEOTIDE SEQUENCE [LARGE SCALE GENOMIC DNA]</scope>
</reference>
<dbReference type="EMBL" id="BAABME010007368">
    <property type="protein sequence ID" value="GAA0170725.1"/>
    <property type="molecule type" value="Genomic_DNA"/>
</dbReference>
<accession>A0AAV3R312</accession>
<organism evidence="2 3">
    <name type="scientific">Lithospermum erythrorhizon</name>
    <name type="common">Purple gromwell</name>
    <name type="synonym">Lithospermum officinale var. erythrorhizon</name>
    <dbReference type="NCBI Taxonomy" id="34254"/>
    <lineage>
        <taxon>Eukaryota</taxon>
        <taxon>Viridiplantae</taxon>
        <taxon>Streptophyta</taxon>
        <taxon>Embryophyta</taxon>
        <taxon>Tracheophyta</taxon>
        <taxon>Spermatophyta</taxon>
        <taxon>Magnoliopsida</taxon>
        <taxon>eudicotyledons</taxon>
        <taxon>Gunneridae</taxon>
        <taxon>Pentapetalae</taxon>
        <taxon>asterids</taxon>
        <taxon>lamiids</taxon>
        <taxon>Boraginales</taxon>
        <taxon>Boraginaceae</taxon>
        <taxon>Boraginoideae</taxon>
        <taxon>Lithospermeae</taxon>
        <taxon>Lithospermum</taxon>
    </lineage>
</organism>